<evidence type="ECO:0000256" key="1">
    <source>
        <dbReference type="ARBA" id="ARBA00022614"/>
    </source>
</evidence>
<dbReference type="SUPFAM" id="SSF52075">
    <property type="entry name" value="Outer arm dynein light chain 1"/>
    <property type="match status" value="1"/>
</dbReference>
<name>A0A8H7Z873_9ASCO</name>
<keyword evidence="4" id="KW-1185">Reference proteome</keyword>
<dbReference type="SUPFAM" id="SSF52058">
    <property type="entry name" value="L domain-like"/>
    <property type="match status" value="1"/>
</dbReference>
<dbReference type="Proteomes" id="UP000669133">
    <property type="component" value="Unassembled WGS sequence"/>
</dbReference>
<proteinExistence type="predicted"/>
<dbReference type="RefSeq" id="XP_067546173.1">
    <property type="nucleotide sequence ID" value="XM_067693787.1"/>
</dbReference>
<evidence type="ECO:0000313" key="3">
    <source>
        <dbReference type="EMBL" id="KAG5417057.1"/>
    </source>
</evidence>
<comment type="caution">
    <text evidence="3">The sequence shown here is derived from an EMBL/GenBank/DDBJ whole genome shotgun (WGS) entry which is preliminary data.</text>
</comment>
<protein>
    <submittedName>
        <fullName evidence="3">Uncharacterized protein</fullName>
    </submittedName>
</protein>
<dbReference type="SMART" id="SM00364">
    <property type="entry name" value="LRR_BAC"/>
    <property type="match status" value="3"/>
</dbReference>
<dbReference type="Gene3D" id="3.80.10.10">
    <property type="entry name" value="Ribonuclease Inhibitor"/>
    <property type="match status" value="2"/>
</dbReference>
<organism evidence="3 4">
    <name type="scientific">Candida metapsilosis</name>
    <dbReference type="NCBI Taxonomy" id="273372"/>
    <lineage>
        <taxon>Eukaryota</taxon>
        <taxon>Fungi</taxon>
        <taxon>Dikarya</taxon>
        <taxon>Ascomycota</taxon>
        <taxon>Saccharomycotina</taxon>
        <taxon>Pichiomycetes</taxon>
        <taxon>Debaryomycetaceae</taxon>
        <taxon>Candida/Lodderomyces clade</taxon>
        <taxon>Candida</taxon>
    </lineage>
</organism>
<dbReference type="PANTHER" id="PTHR45617">
    <property type="entry name" value="LEUCINE RICH REPEAT FAMILY PROTEIN"/>
    <property type="match status" value="1"/>
</dbReference>
<reference evidence="3 4" key="1">
    <citation type="submission" date="2020-12" db="EMBL/GenBank/DDBJ databases">
        <title>Effect of drift, selection, and recombination on the evolution of hybrid genomes in Candida yeast pathogens.</title>
        <authorList>
            <person name="Mixao V."/>
            <person name="Ksiezopolska E."/>
            <person name="Saus E."/>
            <person name="Boekhout T."/>
            <person name="Gacser A."/>
            <person name="Gabaldon T."/>
        </authorList>
    </citation>
    <scope>NUCLEOTIDE SEQUENCE [LARGE SCALE GENOMIC DNA]</scope>
    <source>
        <strain evidence="3 4">BP57</strain>
    </source>
</reference>
<keyword evidence="2" id="KW-0677">Repeat</keyword>
<dbReference type="InterPro" id="IPR032675">
    <property type="entry name" value="LRR_dom_sf"/>
</dbReference>
<sequence length="761" mass="86946">MHLLDHLPFEIWTKIIVYAGIDNLISLLSDEGSKILDEYPQLRTFINKVIENTSIQYNNLIYRPRQFDRVYTRDYLGSTFFNQKDPVLLKTTNDFLTLYDYCSFQNLPVVLSLNYSLECDADIELMREIAKHLKSESVVELHIRFQECTGFFHEYQLNDFFHFKSITGLHLGGKDDPCPIIGIDKLFPGLKNVYLEHYTIDSFHNLKNSKIENLSICGPFTEKSWLDLADLPVSLRFLSVQRCTIVLNDQGSQPLVKPQLEKLSLTDVGIDDPIETVVTFIMEQITESNTKTFRWRSPTFELHDGTCLVVETMLSIETPRLGHLEFEFSAYSPRLNWSGFDNLTKLQLNDIGGSTLYGQFVFPTHLQELEINGSELQNFNIPEDALPLGLQRLCIRDFRGQHLYPPNLGNFMHLKHLTLYGVNGEDAQHFEFPHSLRVLVIEHSLIRSLEGMQFPTHLNSLTLRECKLESIDNILFPDELRSLDVSYNSLQSVSRVKFPKKLHTLNFRANDLTSFCQVDIPTTLRVLAFDYCSLEKVDVTTNIKGEALQLEKLKLEANKVLRSNNIKLAPTLKVLSLRNCGLEEIEGIEFPAALEELDLSENFLRDLSLIPPTDSTGCESSADKSFRMDTNFLSSLAVVDLAHNNFKKIPSCVTSLRSLKSLDFSLNKSKAIECEFKSECLQYVNLRDNADLSEINLLLNQSNHAVDSPTVNFSKRKNSPTVYKQHAENKVMFCTANVMEDTKSTEPWTVYQSPGNSVHTT</sequence>
<dbReference type="AlphaFoldDB" id="A0A8H7Z873"/>
<gene>
    <name evidence="3" type="ORF">I9W82_004690</name>
</gene>
<dbReference type="GeneID" id="93653319"/>
<dbReference type="EMBL" id="JAEOAQ010000007">
    <property type="protein sequence ID" value="KAG5417057.1"/>
    <property type="molecule type" value="Genomic_DNA"/>
</dbReference>
<dbReference type="OrthoDB" id="444581at2759"/>
<keyword evidence="1" id="KW-0433">Leucine-rich repeat</keyword>
<dbReference type="PANTHER" id="PTHR45617:SF178">
    <property type="entry name" value="ASTROCYTIC LEUCINE-RICH REPEAT MOLECULE-RELATED"/>
    <property type="match status" value="1"/>
</dbReference>
<accession>A0A8H7Z873</accession>
<evidence type="ECO:0000313" key="4">
    <source>
        <dbReference type="Proteomes" id="UP000669133"/>
    </source>
</evidence>
<evidence type="ECO:0000256" key="2">
    <source>
        <dbReference type="ARBA" id="ARBA00022737"/>
    </source>
</evidence>